<dbReference type="AlphaFoldDB" id="A0A6P1MMW6"/>
<dbReference type="Proteomes" id="UP000463883">
    <property type="component" value="Chromosome"/>
</dbReference>
<dbReference type="KEGG" id="amic:Ami3637_08015"/>
<proteinExistence type="predicted"/>
<dbReference type="EMBL" id="CP047591">
    <property type="protein sequence ID" value="QHI72355.1"/>
    <property type="molecule type" value="Genomic_DNA"/>
</dbReference>
<evidence type="ECO:0000313" key="2">
    <source>
        <dbReference type="Proteomes" id="UP000463883"/>
    </source>
</evidence>
<accession>A0A6P1MMW6</accession>
<protein>
    <submittedName>
        <fullName evidence="1">Uncharacterized protein</fullName>
    </submittedName>
</protein>
<gene>
    <name evidence="1" type="ORF">Ami3637_08015</name>
</gene>
<dbReference type="RefSeq" id="WP_162362125.1">
    <property type="nucleotide sequence ID" value="NZ_CP047591.1"/>
</dbReference>
<reference evidence="1 2" key="1">
    <citation type="submission" date="2020-01" db="EMBL/GenBank/DDBJ databases">
        <title>Genomic analysis of Aminipila sp. CBA3637.</title>
        <authorList>
            <person name="Kim Y.B."/>
            <person name="Roh S.W."/>
        </authorList>
    </citation>
    <scope>NUCLEOTIDE SEQUENCE [LARGE SCALE GENOMIC DNA]</scope>
    <source>
        <strain evidence="1 2">CBA3637</strain>
    </source>
</reference>
<name>A0A6P1MMW6_9FIRM</name>
<evidence type="ECO:0000313" key="1">
    <source>
        <dbReference type="EMBL" id="QHI72355.1"/>
    </source>
</evidence>
<organism evidence="1 2">
    <name type="scientific">Aminipila terrae</name>
    <dbReference type="NCBI Taxonomy" id="2697030"/>
    <lineage>
        <taxon>Bacteria</taxon>
        <taxon>Bacillati</taxon>
        <taxon>Bacillota</taxon>
        <taxon>Clostridia</taxon>
        <taxon>Peptostreptococcales</taxon>
        <taxon>Anaerovoracaceae</taxon>
        <taxon>Aminipila</taxon>
    </lineage>
</organism>
<keyword evidence="2" id="KW-1185">Reference proteome</keyword>
<sequence>MNISNKESVHVSGKKRIELAASDELVGQDACWFDINISTKQERKQQYGK</sequence>